<dbReference type="Ensembl" id="ENSOMET00000000599.1">
    <property type="protein sequence ID" value="ENSOMEP00000009534.1"/>
    <property type="gene ID" value="ENSOMEG00000010779.1"/>
</dbReference>
<evidence type="ECO:0000256" key="7">
    <source>
        <dbReference type="ARBA" id="ARBA00022692"/>
    </source>
</evidence>
<evidence type="ECO:0000256" key="16">
    <source>
        <dbReference type="ARBA" id="ARBA00031585"/>
    </source>
</evidence>
<feature type="domain" description="UDP-glucuronate decarboxylase N-terminal" evidence="19">
    <location>
        <begin position="2"/>
        <end position="76"/>
    </location>
</feature>
<feature type="compositionally biased region" description="Basic residues" evidence="18">
    <location>
        <begin position="371"/>
        <end position="383"/>
    </location>
</feature>
<comment type="cofactor">
    <cofactor evidence="1">
        <name>NAD(+)</name>
        <dbReference type="ChEBI" id="CHEBI:57540"/>
    </cofactor>
</comment>
<keyword evidence="22" id="KW-1185">Reference proteome</keyword>
<evidence type="ECO:0000313" key="21">
    <source>
        <dbReference type="Ensembl" id="ENSOMEP00000009534.1"/>
    </source>
</evidence>
<dbReference type="SUPFAM" id="SSF51735">
    <property type="entry name" value="NAD(P)-binding Rossmann-fold domains"/>
    <property type="match status" value="1"/>
</dbReference>
<sequence length="383" mass="43716">MKRVIWMISGLNRRMMKLLFALALIAYIASVWGTYTNMRSIQEQGDLKIEQIIEEAVAPLKEKIHDLEQSVSQKYPPVKFLSEKDRKRILITGGAGFVGSHLTDKLMMDGHEVTVVDNFFTGRKRNVEHWIGHENFELINHDVVEPLYIEGLAKRVGARLLLASTSEVYGDPEVHPQSEDYWGHVNPIGPRACYDEGKRVAETMCYAYMKQEGVEVRVARIFNTFGSRMHMNDGRVVSNFILQALQGEPLTVYGTGSQTRAFQYVSDLVNGLVLLMNSNISSPVNLGNPEEHTILEFARLIKSLVVSRSQIQFLSEAQDDPQRRRPDIRKAKMLLGWEPVVPLEEGLNKTIQYFSRELEHQANNQYIPKPKAARMKKGRPRHN</sequence>
<organism evidence="21 22">
    <name type="scientific">Oryzias melastigma</name>
    <name type="common">Marine medaka</name>
    <dbReference type="NCBI Taxonomy" id="30732"/>
    <lineage>
        <taxon>Eukaryota</taxon>
        <taxon>Metazoa</taxon>
        <taxon>Chordata</taxon>
        <taxon>Craniata</taxon>
        <taxon>Vertebrata</taxon>
        <taxon>Euteleostomi</taxon>
        <taxon>Actinopterygii</taxon>
        <taxon>Neopterygii</taxon>
        <taxon>Teleostei</taxon>
        <taxon>Neoteleostei</taxon>
        <taxon>Acanthomorphata</taxon>
        <taxon>Ovalentaria</taxon>
        <taxon>Atherinomorphae</taxon>
        <taxon>Beloniformes</taxon>
        <taxon>Adrianichthyidae</taxon>
        <taxon>Oryziinae</taxon>
        <taxon>Oryzias</taxon>
    </lineage>
</organism>
<comment type="subcellular location">
    <subcellularLocation>
        <location evidence="2">Golgi apparatus</location>
        <location evidence="2">Golgi stack membrane</location>
        <topology evidence="2">Single-pass type II membrane protein</topology>
    </subcellularLocation>
</comment>
<dbReference type="Pfam" id="PF16363">
    <property type="entry name" value="GDP_Man_Dehyd"/>
    <property type="match status" value="2"/>
</dbReference>
<name>A0A3B3BVZ9_ORYME</name>
<keyword evidence="15" id="KW-0456">Lyase</keyword>
<evidence type="ECO:0000256" key="4">
    <source>
        <dbReference type="ARBA" id="ARBA00007505"/>
    </source>
</evidence>
<evidence type="ECO:0000256" key="17">
    <source>
        <dbReference type="ARBA" id="ARBA00049410"/>
    </source>
</evidence>
<evidence type="ECO:0000256" key="9">
    <source>
        <dbReference type="ARBA" id="ARBA00022968"/>
    </source>
</evidence>
<comment type="similarity">
    <text evidence="4">Belongs to the NAD(P)-dependent epimerase/dehydratase family. UDP-glucuronic acid decarboxylase subfamily.</text>
</comment>
<comment type="catalytic activity">
    <reaction evidence="17">
        <text>UDP-alpha-D-glucuronate + H(+) = UDP-alpha-D-xylose + CO2</text>
        <dbReference type="Rhea" id="RHEA:23916"/>
        <dbReference type="ChEBI" id="CHEBI:15378"/>
        <dbReference type="ChEBI" id="CHEBI:16526"/>
        <dbReference type="ChEBI" id="CHEBI:57632"/>
        <dbReference type="ChEBI" id="CHEBI:58052"/>
        <dbReference type="EC" id="4.1.1.35"/>
    </reaction>
    <physiologicalReaction direction="left-to-right" evidence="17">
        <dbReference type="Rhea" id="RHEA:23917"/>
    </physiologicalReaction>
</comment>
<evidence type="ECO:0000256" key="2">
    <source>
        <dbReference type="ARBA" id="ARBA00004447"/>
    </source>
</evidence>
<reference evidence="21" key="2">
    <citation type="submission" date="2025-09" db="UniProtKB">
        <authorList>
            <consortium name="Ensembl"/>
        </authorList>
    </citation>
    <scope>IDENTIFICATION</scope>
</reference>
<dbReference type="CDD" id="cd05230">
    <property type="entry name" value="UGD_SDR_e"/>
    <property type="match status" value="1"/>
</dbReference>
<evidence type="ECO:0000256" key="10">
    <source>
        <dbReference type="ARBA" id="ARBA00022989"/>
    </source>
</evidence>
<protein>
    <recommendedName>
        <fullName evidence="6">UDP-glucuronic acid decarboxylase 1</fullName>
        <ecNumber evidence="5">4.1.1.35</ecNumber>
    </recommendedName>
    <alternativeName>
        <fullName evidence="16">UDP-glucuronate decarboxylase 1</fullName>
    </alternativeName>
</protein>
<dbReference type="Gene3D" id="3.40.50.720">
    <property type="entry name" value="NAD(P)-binding Rossmann-like Domain"/>
    <property type="match status" value="1"/>
</dbReference>
<keyword evidence="7" id="KW-0812">Transmembrane</keyword>
<evidence type="ECO:0000259" key="19">
    <source>
        <dbReference type="Pfam" id="PF11803"/>
    </source>
</evidence>
<evidence type="ECO:0000256" key="6">
    <source>
        <dbReference type="ARBA" id="ARBA00018816"/>
    </source>
</evidence>
<keyword evidence="13" id="KW-0472">Membrane</keyword>
<keyword evidence="9" id="KW-0735">Signal-anchor</keyword>
<dbReference type="GO" id="GO:0032580">
    <property type="term" value="C:Golgi cisterna membrane"/>
    <property type="evidence" value="ECO:0007669"/>
    <property type="project" value="UniProtKB-SubCell"/>
</dbReference>
<comment type="pathway">
    <text evidence="3">Nucleotide-sugar biosynthesis; UDP-alpha-D-xylose biosynthesis; UDP-alpha-D-xylose from UDP-alpha-D-glucuronate: step 1/1.</text>
</comment>
<evidence type="ECO:0000256" key="11">
    <source>
        <dbReference type="ARBA" id="ARBA00023027"/>
    </source>
</evidence>
<evidence type="ECO:0000256" key="8">
    <source>
        <dbReference type="ARBA" id="ARBA00022793"/>
    </source>
</evidence>
<reference evidence="21" key="1">
    <citation type="submission" date="2025-08" db="UniProtKB">
        <authorList>
            <consortium name="Ensembl"/>
        </authorList>
    </citation>
    <scope>IDENTIFICATION</scope>
</reference>
<dbReference type="EC" id="4.1.1.35" evidence="5"/>
<keyword evidence="14" id="KW-0325">Glycoprotein</keyword>
<dbReference type="GO" id="GO:0070403">
    <property type="term" value="F:NAD+ binding"/>
    <property type="evidence" value="ECO:0007669"/>
    <property type="project" value="InterPro"/>
</dbReference>
<dbReference type="AlphaFoldDB" id="A0A3B3BVZ9"/>
<dbReference type="InterPro" id="IPR036291">
    <property type="entry name" value="NAD(P)-bd_dom_sf"/>
</dbReference>
<dbReference type="InterPro" id="IPR021761">
    <property type="entry name" value="UXS1_N"/>
</dbReference>
<evidence type="ECO:0000256" key="3">
    <source>
        <dbReference type="ARBA" id="ARBA00005100"/>
    </source>
</evidence>
<evidence type="ECO:0000256" key="1">
    <source>
        <dbReference type="ARBA" id="ARBA00001911"/>
    </source>
</evidence>
<evidence type="ECO:0000256" key="15">
    <source>
        <dbReference type="ARBA" id="ARBA00023239"/>
    </source>
</evidence>
<dbReference type="PANTHER" id="PTHR43078:SF6">
    <property type="entry name" value="UDP-GLUCURONIC ACID DECARBOXYLASE 1"/>
    <property type="match status" value="1"/>
</dbReference>
<keyword evidence="10" id="KW-1133">Transmembrane helix</keyword>
<dbReference type="GO" id="GO:0048040">
    <property type="term" value="F:UDP-glucuronate decarboxylase activity"/>
    <property type="evidence" value="ECO:0007669"/>
    <property type="project" value="UniProtKB-EC"/>
</dbReference>
<dbReference type="GO" id="GO:0033320">
    <property type="term" value="P:UDP-D-xylose biosynthetic process"/>
    <property type="evidence" value="ECO:0007669"/>
    <property type="project" value="UniProtKB-UniPathway"/>
</dbReference>
<evidence type="ECO:0000259" key="20">
    <source>
        <dbReference type="Pfam" id="PF16363"/>
    </source>
</evidence>
<dbReference type="FunFam" id="3.40.50.720:FF:000135">
    <property type="entry name" value="UDP-glucuronic acid decarboxylase 1"/>
    <property type="match status" value="1"/>
</dbReference>
<dbReference type="InterPro" id="IPR016040">
    <property type="entry name" value="NAD(P)-bd_dom"/>
</dbReference>
<keyword evidence="11" id="KW-0520">NAD</keyword>
<evidence type="ECO:0000256" key="5">
    <source>
        <dbReference type="ARBA" id="ARBA00012290"/>
    </source>
</evidence>
<dbReference type="GO" id="GO:0042732">
    <property type="term" value="P:D-xylose metabolic process"/>
    <property type="evidence" value="ECO:0007669"/>
    <property type="project" value="InterPro"/>
</dbReference>
<evidence type="ECO:0000256" key="13">
    <source>
        <dbReference type="ARBA" id="ARBA00023136"/>
    </source>
</evidence>
<dbReference type="Proteomes" id="UP000261560">
    <property type="component" value="Unplaced"/>
</dbReference>
<accession>A0A3B3BVZ9</accession>
<keyword evidence="12" id="KW-0333">Golgi apparatus</keyword>
<evidence type="ECO:0000313" key="22">
    <source>
        <dbReference type="Proteomes" id="UP000261560"/>
    </source>
</evidence>
<evidence type="ECO:0000256" key="12">
    <source>
        <dbReference type="ARBA" id="ARBA00023034"/>
    </source>
</evidence>
<feature type="region of interest" description="Disordered" evidence="18">
    <location>
        <begin position="364"/>
        <end position="383"/>
    </location>
</feature>
<dbReference type="UniPathway" id="UPA00796">
    <property type="reaction ID" value="UER00771"/>
</dbReference>
<proteinExistence type="inferred from homology"/>
<evidence type="ECO:0000256" key="18">
    <source>
        <dbReference type="SAM" id="MobiDB-lite"/>
    </source>
</evidence>
<dbReference type="PANTHER" id="PTHR43078">
    <property type="entry name" value="UDP-GLUCURONIC ACID DECARBOXYLASE-RELATED"/>
    <property type="match status" value="1"/>
</dbReference>
<keyword evidence="8" id="KW-0210">Decarboxylase</keyword>
<feature type="domain" description="NAD(P)-binding" evidence="20">
    <location>
        <begin position="90"/>
        <end position="149"/>
    </location>
</feature>
<evidence type="ECO:0000256" key="14">
    <source>
        <dbReference type="ARBA" id="ARBA00023180"/>
    </source>
</evidence>
<dbReference type="Pfam" id="PF11803">
    <property type="entry name" value="UXS1_N"/>
    <property type="match status" value="1"/>
</dbReference>
<feature type="domain" description="NAD(P)-binding" evidence="20">
    <location>
        <begin position="157"/>
        <end position="350"/>
    </location>
</feature>
<dbReference type="GeneTree" id="ENSGT00940000157868"/>
<dbReference type="InterPro" id="IPR044516">
    <property type="entry name" value="UXS-like"/>
</dbReference>